<evidence type="ECO:0000313" key="3">
    <source>
        <dbReference type="EMBL" id="TDL27614.1"/>
    </source>
</evidence>
<feature type="compositionally biased region" description="Polar residues" evidence="1">
    <location>
        <begin position="209"/>
        <end position="223"/>
    </location>
</feature>
<keyword evidence="2" id="KW-0472">Membrane</keyword>
<sequence>MVAIAAPSSSSTSTTTSKTSTPTPSTTPVAVAPTPNPAPTPDSTPTPATTPQSPDSTQVPAPVAAQAQAGNRGESPNTSAPSSTSSSPTTVPSPLPSNAFQFSQPNNLTTCTSADFVWSFEDQAIIPLTIMVTNERGARPAGQTANTTLISRVLTTTASATACSIIWPTVNVPPGMYSLVGFNTSSDDPSLFSTTTFWVNAGKDTSCVTTDNSATPTDTSNDGSATDPSESTPSSPRSLSTGAMVGTIAGVIVGVCGIVAALVIPRYRKRKPPPNSSPRPGGPYILF</sequence>
<keyword evidence="2" id="KW-1133">Transmembrane helix</keyword>
<dbReference type="VEuPathDB" id="FungiDB:BD410DRAFT_429914"/>
<feature type="region of interest" description="Disordered" evidence="1">
    <location>
        <begin position="268"/>
        <end position="287"/>
    </location>
</feature>
<gene>
    <name evidence="3" type="ORF">BD410DRAFT_429914</name>
</gene>
<evidence type="ECO:0000313" key="4">
    <source>
        <dbReference type="Proteomes" id="UP000294933"/>
    </source>
</evidence>
<name>A0A4Y7QIY6_9AGAM</name>
<reference evidence="3 4" key="1">
    <citation type="submission" date="2018-06" db="EMBL/GenBank/DDBJ databases">
        <title>A transcriptomic atlas of mushroom development highlights an independent origin of complex multicellularity.</title>
        <authorList>
            <consortium name="DOE Joint Genome Institute"/>
            <person name="Krizsan K."/>
            <person name="Almasi E."/>
            <person name="Merenyi Z."/>
            <person name="Sahu N."/>
            <person name="Viragh M."/>
            <person name="Koszo T."/>
            <person name="Mondo S."/>
            <person name="Kiss B."/>
            <person name="Balint B."/>
            <person name="Kues U."/>
            <person name="Barry K."/>
            <person name="Hegedus J.C."/>
            <person name="Henrissat B."/>
            <person name="Johnson J."/>
            <person name="Lipzen A."/>
            <person name="Ohm R."/>
            <person name="Nagy I."/>
            <person name="Pangilinan J."/>
            <person name="Yan J."/>
            <person name="Xiong Y."/>
            <person name="Grigoriev I.V."/>
            <person name="Hibbett D.S."/>
            <person name="Nagy L.G."/>
        </authorList>
    </citation>
    <scope>NUCLEOTIDE SEQUENCE [LARGE SCALE GENOMIC DNA]</scope>
    <source>
        <strain evidence="3 4">SZMC22713</strain>
    </source>
</reference>
<protein>
    <recommendedName>
        <fullName evidence="5">Mid2 domain-containing protein</fullName>
    </recommendedName>
</protein>
<evidence type="ECO:0000256" key="1">
    <source>
        <dbReference type="SAM" id="MobiDB-lite"/>
    </source>
</evidence>
<dbReference type="EMBL" id="ML170159">
    <property type="protein sequence ID" value="TDL27614.1"/>
    <property type="molecule type" value="Genomic_DNA"/>
</dbReference>
<keyword evidence="2" id="KW-0812">Transmembrane</keyword>
<feature type="compositionally biased region" description="Pro residues" evidence="1">
    <location>
        <begin position="34"/>
        <end position="44"/>
    </location>
</feature>
<keyword evidence="4" id="KW-1185">Reference proteome</keyword>
<evidence type="ECO:0008006" key="5">
    <source>
        <dbReference type="Google" id="ProtNLM"/>
    </source>
</evidence>
<dbReference type="AlphaFoldDB" id="A0A4Y7QIY6"/>
<feature type="compositionally biased region" description="Low complexity" evidence="1">
    <location>
        <begin position="1"/>
        <end position="33"/>
    </location>
</feature>
<organism evidence="3 4">
    <name type="scientific">Rickenella mellea</name>
    <dbReference type="NCBI Taxonomy" id="50990"/>
    <lineage>
        <taxon>Eukaryota</taxon>
        <taxon>Fungi</taxon>
        <taxon>Dikarya</taxon>
        <taxon>Basidiomycota</taxon>
        <taxon>Agaricomycotina</taxon>
        <taxon>Agaricomycetes</taxon>
        <taxon>Hymenochaetales</taxon>
        <taxon>Rickenellaceae</taxon>
        <taxon>Rickenella</taxon>
    </lineage>
</organism>
<feature type="compositionally biased region" description="Low complexity" evidence="1">
    <location>
        <begin position="45"/>
        <end position="92"/>
    </location>
</feature>
<dbReference type="Proteomes" id="UP000294933">
    <property type="component" value="Unassembled WGS sequence"/>
</dbReference>
<dbReference type="OrthoDB" id="3266934at2759"/>
<proteinExistence type="predicted"/>
<feature type="compositionally biased region" description="Low complexity" evidence="1">
    <location>
        <begin position="224"/>
        <end position="240"/>
    </location>
</feature>
<feature type="transmembrane region" description="Helical" evidence="2">
    <location>
        <begin position="243"/>
        <end position="264"/>
    </location>
</feature>
<evidence type="ECO:0000256" key="2">
    <source>
        <dbReference type="SAM" id="Phobius"/>
    </source>
</evidence>
<feature type="region of interest" description="Disordered" evidence="1">
    <location>
        <begin position="1"/>
        <end position="101"/>
    </location>
</feature>
<accession>A0A4Y7QIY6</accession>
<feature type="region of interest" description="Disordered" evidence="1">
    <location>
        <begin position="209"/>
        <end position="240"/>
    </location>
</feature>